<evidence type="ECO:0000256" key="2">
    <source>
        <dbReference type="ARBA" id="ARBA00023125"/>
    </source>
</evidence>
<dbReference type="InterPro" id="IPR036388">
    <property type="entry name" value="WH-like_DNA-bd_sf"/>
</dbReference>
<proteinExistence type="predicted"/>
<dbReference type="Proteomes" id="UP001300692">
    <property type="component" value="Unassembled WGS sequence"/>
</dbReference>
<evidence type="ECO:0000256" key="3">
    <source>
        <dbReference type="ARBA" id="ARBA00023163"/>
    </source>
</evidence>
<keyword evidence="6" id="KW-1185">Reference proteome</keyword>
<keyword evidence="3" id="KW-0804">Transcription</keyword>
<name>A0ABT3CQH4_9BACT</name>
<evidence type="ECO:0000259" key="4">
    <source>
        <dbReference type="PROSITE" id="PS51118"/>
    </source>
</evidence>
<dbReference type="EMBL" id="JAOYOD010000001">
    <property type="protein sequence ID" value="MCV9385955.1"/>
    <property type="molecule type" value="Genomic_DNA"/>
</dbReference>
<comment type="caution">
    <text evidence="5">The sequence shown here is derived from an EMBL/GenBank/DDBJ whole genome shotgun (WGS) entry which is preliminary data.</text>
</comment>
<dbReference type="Gene3D" id="1.10.10.10">
    <property type="entry name" value="Winged helix-like DNA-binding domain superfamily/Winged helix DNA-binding domain"/>
    <property type="match status" value="1"/>
</dbReference>
<dbReference type="InterPro" id="IPR036390">
    <property type="entry name" value="WH_DNA-bd_sf"/>
</dbReference>
<dbReference type="InterPro" id="IPR002577">
    <property type="entry name" value="HTH_HxlR"/>
</dbReference>
<keyword evidence="2" id="KW-0238">DNA-binding</keyword>
<dbReference type="RefSeq" id="WP_264136737.1">
    <property type="nucleotide sequence ID" value="NZ_JAOYOD010000001.1"/>
</dbReference>
<keyword evidence="1" id="KW-0805">Transcription regulation</keyword>
<sequence>MEEFCNKHTTESCQKVMLPIQDALELLSGKWKIPIIVALINDVKRFSDLSREIPRITDRMLSKELRSLEMNQLVKRTVYDTFPVTVEYTMTEYGHSLRPVIEALAQWGTKHREKIMQD</sequence>
<feature type="domain" description="HTH hxlR-type" evidence="4">
    <location>
        <begin position="13"/>
        <end position="116"/>
    </location>
</feature>
<accession>A0ABT3CQH4</accession>
<evidence type="ECO:0000313" key="6">
    <source>
        <dbReference type="Proteomes" id="UP001300692"/>
    </source>
</evidence>
<dbReference type="PROSITE" id="PS51118">
    <property type="entry name" value="HTH_HXLR"/>
    <property type="match status" value="1"/>
</dbReference>
<dbReference type="SUPFAM" id="SSF46785">
    <property type="entry name" value="Winged helix' DNA-binding domain"/>
    <property type="match status" value="1"/>
</dbReference>
<gene>
    <name evidence="5" type="ORF">N7U62_04735</name>
</gene>
<protein>
    <submittedName>
        <fullName evidence="5">Helix-turn-helix transcriptional regulator</fullName>
    </submittedName>
</protein>
<dbReference type="Pfam" id="PF01638">
    <property type="entry name" value="HxlR"/>
    <property type="match status" value="1"/>
</dbReference>
<organism evidence="5 6">
    <name type="scientific">Reichenbachiella ulvae</name>
    <dbReference type="NCBI Taxonomy" id="2980104"/>
    <lineage>
        <taxon>Bacteria</taxon>
        <taxon>Pseudomonadati</taxon>
        <taxon>Bacteroidota</taxon>
        <taxon>Cytophagia</taxon>
        <taxon>Cytophagales</taxon>
        <taxon>Reichenbachiellaceae</taxon>
        <taxon>Reichenbachiella</taxon>
    </lineage>
</organism>
<dbReference type="PANTHER" id="PTHR33204">
    <property type="entry name" value="TRANSCRIPTIONAL REGULATOR, MARR FAMILY"/>
    <property type="match status" value="1"/>
</dbReference>
<evidence type="ECO:0000313" key="5">
    <source>
        <dbReference type="EMBL" id="MCV9385955.1"/>
    </source>
</evidence>
<reference evidence="5 6" key="1">
    <citation type="submission" date="2022-10" db="EMBL/GenBank/DDBJ databases">
        <title>Comparative genomics and taxonomic characterization of three novel marine species of genus Reichenbachiella exhibiting antioxidant and polysaccharide degradation activities.</title>
        <authorList>
            <person name="Muhammad N."/>
            <person name="Lee Y.-J."/>
            <person name="Ko J."/>
            <person name="Kim S.-G."/>
        </authorList>
    </citation>
    <scope>NUCLEOTIDE SEQUENCE [LARGE SCALE GENOMIC DNA]</scope>
    <source>
        <strain evidence="5 6">ABR2-5</strain>
    </source>
</reference>
<dbReference type="PANTHER" id="PTHR33204:SF29">
    <property type="entry name" value="TRANSCRIPTIONAL REGULATOR"/>
    <property type="match status" value="1"/>
</dbReference>
<evidence type="ECO:0000256" key="1">
    <source>
        <dbReference type="ARBA" id="ARBA00023015"/>
    </source>
</evidence>